<accession>A0A6A6TYX5</accession>
<proteinExistence type="predicted"/>
<keyword evidence="2" id="KW-1185">Reference proteome</keyword>
<dbReference type="AlphaFoldDB" id="A0A6A6TYX5"/>
<organism evidence="1 2">
    <name type="scientific">Microthyrium microscopicum</name>
    <dbReference type="NCBI Taxonomy" id="703497"/>
    <lineage>
        <taxon>Eukaryota</taxon>
        <taxon>Fungi</taxon>
        <taxon>Dikarya</taxon>
        <taxon>Ascomycota</taxon>
        <taxon>Pezizomycotina</taxon>
        <taxon>Dothideomycetes</taxon>
        <taxon>Dothideomycetes incertae sedis</taxon>
        <taxon>Microthyriales</taxon>
        <taxon>Microthyriaceae</taxon>
        <taxon>Microthyrium</taxon>
    </lineage>
</organism>
<protein>
    <submittedName>
        <fullName evidence="1">Uncharacterized protein</fullName>
    </submittedName>
</protein>
<evidence type="ECO:0000313" key="2">
    <source>
        <dbReference type="Proteomes" id="UP000799302"/>
    </source>
</evidence>
<dbReference type="Proteomes" id="UP000799302">
    <property type="component" value="Unassembled WGS sequence"/>
</dbReference>
<dbReference type="EMBL" id="MU004242">
    <property type="protein sequence ID" value="KAF2664626.1"/>
    <property type="molecule type" value="Genomic_DNA"/>
</dbReference>
<reference evidence="1" key="1">
    <citation type="journal article" date="2020" name="Stud. Mycol.">
        <title>101 Dothideomycetes genomes: a test case for predicting lifestyles and emergence of pathogens.</title>
        <authorList>
            <person name="Haridas S."/>
            <person name="Albert R."/>
            <person name="Binder M."/>
            <person name="Bloem J."/>
            <person name="Labutti K."/>
            <person name="Salamov A."/>
            <person name="Andreopoulos B."/>
            <person name="Baker S."/>
            <person name="Barry K."/>
            <person name="Bills G."/>
            <person name="Bluhm B."/>
            <person name="Cannon C."/>
            <person name="Castanera R."/>
            <person name="Culley D."/>
            <person name="Daum C."/>
            <person name="Ezra D."/>
            <person name="Gonzalez J."/>
            <person name="Henrissat B."/>
            <person name="Kuo A."/>
            <person name="Liang C."/>
            <person name="Lipzen A."/>
            <person name="Lutzoni F."/>
            <person name="Magnuson J."/>
            <person name="Mondo S."/>
            <person name="Nolan M."/>
            <person name="Ohm R."/>
            <person name="Pangilinan J."/>
            <person name="Park H.-J."/>
            <person name="Ramirez L."/>
            <person name="Alfaro M."/>
            <person name="Sun H."/>
            <person name="Tritt A."/>
            <person name="Yoshinaga Y."/>
            <person name="Zwiers L.-H."/>
            <person name="Turgeon B."/>
            <person name="Goodwin S."/>
            <person name="Spatafora J."/>
            <person name="Crous P."/>
            <person name="Grigoriev I."/>
        </authorList>
    </citation>
    <scope>NUCLEOTIDE SEQUENCE</scope>
    <source>
        <strain evidence="1">CBS 115976</strain>
    </source>
</reference>
<gene>
    <name evidence="1" type="ORF">BT63DRAFT_417979</name>
</gene>
<sequence>MASGLEVAERQLKDHLQTQFMLFIRNISTLTALDPEVVPMNRDRETLSFQKTKALQREYESMRRTLQKDNIRTGLILQYEELSHQSRIAAMTRSEAKKHKPWDIGAARVELRAVEIGRSNIEAGFMMILISYLDYFYELATQYIDYIEVGATFEILHNKGFKWGRDIELFGTHFYAIHSRILNVAQCTENNGARLWWLRREGNKTIEKKQKYRPRLEELWVALDEVMYSLFDLMVKNTFERNVSLKAWRAQSDYREILKEWSKDRLGQIVRSDYYGFWSGNTLKEAERTGPDQVCGS</sequence>
<evidence type="ECO:0000313" key="1">
    <source>
        <dbReference type="EMBL" id="KAF2664626.1"/>
    </source>
</evidence>
<name>A0A6A6TYX5_9PEZI</name>